<dbReference type="AlphaFoldDB" id="A0A636KH02"/>
<sequence>MKIRFILFIMIFFLGGSSGYANSEKSISEELLSEYKKFSLAECIEKNYEKMGVVFTKLPLKDNTRGFIDMDMGLAFYRNKYNPLASFIENKTGDFYKPRQAYGDLASANMVIYD</sequence>
<comment type="caution">
    <text evidence="1">The sequence shown here is derived from an EMBL/GenBank/DDBJ whole genome shotgun (WGS) entry which is preliminary data.</text>
</comment>
<evidence type="ECO:0000313" key="1">
    <source>
        <dbReference type="EMBL" id="EDI0753398.1"/>
    </source>
</evidence>
<reference evidence="1" key="1">
    <citation type="submission" date="2018-07" db="EMBL/GenBank/DDBJ databases">
        <authorList>
            <person name="Ashton P.M."/>
            <person name="Dallman T."/>
            <person name="Nair S."/>
            <person name="De Pinna E."/>
            <person name="Peters T."/>
            <person name="Grant K."/>
        </authorList>
    </citation>
    <scope>NUCLEOTIDE SEQUENCE</scope>
    <source>
        <strain evidence="1">367482</strain>
    </source>
</reference>
<name>A0A636KH02_SALET</name>
<protein>
    <submittedName>
        <fullName evidence="1">Uncharacterized protein</fullName>
    </submittedName>
</protein>
<accession>A0A636KH02</accession>
<dbReference type="EMBL" id="AAMJSY010000045">
    <property type="protein sequence ID" value="EDI0753398.1"/>
    <property type="molecule type" value="Genomic_DNA"/>
</dbReference>
<gene>
    <name evidence="1" type="ORF">CC877_20845</name>
</gene>
<feature type="non-terminal residue" evidence="1">
    <location>
        <position position="114"/>
    </location>
</feature>
<organism evidence="1">
    <name type="scientific">Salmonella enterica subsp. enterica serovar Uzaramo</name>
    <dbReference type="NCBI Taxonomy" id="2565147"/>
    <lineage>
        <taxon>Bacteria</taxon>
        <taxon>Pseudomonadati</taxon>
        <taxon>Pseudomonadota</taxon>
        <taxon>Gammaproteobacteria</taxon>
        <taxon>Enterobacterales</taxon>
        <taxon>Enterobacteriaceae</taxon>
        <taxon>Salmonella</taxon>
    </lineage>
</organism>
<proteinExistence type="predicted"/>